<reference evidence="3" key="1">
    <citation type="submission" date="2017-09" db="EMBL/GenBank/DDBJ databases">
        <title>Depth-based differentiation of microbial function through sediment-hosted aquifers and enrichment of novel symbionts in the deep terrestrial subsurface.</title>
        <authorList>
            <person name="Probst A.J."/>
            <person name="Ladd B."/>
            <person name="Jarett J.K."/>
            <person name="Geller-Mcgrath D.E."/>
            <person name="Sieber C.M.K."/>
            <person name="Emerson J.B."/>
            <person name="Anantharaman K."/>
            <person name="Thomas B.C."/>
            <person name="Malmstrom R."/>
            <person name="Stieglmeier M."/>
            <person name="Klingl A."/>
            <person name="Woyke T."/>
            <person name="Ryan C.M."/>
            <person name="Banfield J.F."/>
        </authorList>
    </citation>
    <scope>NUCLEOTIDE SEQUENCE [LARGE SCALE GENOMIC DNA]</scope>
</reference>
<dbReference type="Gene3D" id="2.60.40.680">
    <property type="match status" value="1"/>
</dbReference>
<dbReference type="EMBL" id="PFED01000010">
    <property type="protein sequence ID" value="PJE63299.1"/>
    <property type="molecule type" value="Genomic_DNA"/>
</dbReference>
<proteinExistence type="predicted"/>
<comment type="caution">
    <text evidence="2">The sequence shown here is derived from an EMBL/GenBank/DDBJ whole genome shotgun (WGS) entry which is preliminary data.</text>
</comment>
<gene>
    <name evidence="2" type="ORF">COU88_00270</name>
</gene>
<protein>
    <submittedName>
        <fullName evidence="2">Uncharacterized protein</fullName>
    </submittedName>
</protein>
<evidence type="ECO:0000313" key="2">
    <source>
        <dbReference type="EMBL" id="PJE63299.1"/>
    </source>
</evidence>
<evidence type="ECO:0000313" key="3">
    <source>
        <dbReference type="Proteomes" id="UP000229554"/>
    </source>
</evidence>
<dbReference type="AlphaFoldDB" id="A0A2M8KTQ1"/>
<keyword evidence="1" id="KW-1133">Transmembrane helix</keyword>
<name>A0A2M8KTQ1_9BACT</name>
<evidence type="ECO:0000256" key="1">
    <source>
        <dbReference type="SAM" id="Phobius"/>
    </source>
</evidence>
<dbReference type="GO" id="GO:0030246">
    <property type="term" value="F:carbohydrate binding"/>
    <property type="evidence" value="ECO:0007669"/>
    <property type="project" value="InterPro"/>
</dbReference>
<dbReference type="InterPro" id="IPR008965">
    <property type="entry name" value="CBM2/CBM3_carb-bd_dom_sf"/>
</dbReference>
<sequence>MNIQQSLSHVKKGYKYSHISIIVLLIVVGLTLSLIGLLLQLKTKQTYKSKAAAQTGPSVNVSLSIGDCVTSSTKHSCAITGSPGDSITVKVAAVATEKLSAINFFFNYNKAGVNSLAYDTVTVLTKDTNNTPVFIPAVAQERNFNEDKLLQVTLLSDRPTNELTTQVLFTITFRILTADPADIIFVSGPSTAVGPISNYTFAMLPQNVLGPDADRLANSLHVAVNHQGSGGSGKTVELTTKVRFNPFTTSVPQACSTLKGKVKLVSQSAHVNLTTTNVSFTANSDGTFSSTNNFTN</sequence>
<organism evidence="2 3">
    <name type="scientific">Candidatus Roizmanbacteria bacterium CG10_big_fil_rev_8_21_14_0_10_39_6</name>
    <dbReference type="NCBI Taxonomy" id="1974853"/>
    <lineage>
        <taxon>Bacteria</taxon>
        <taxon>Candidatus Roizmaniibacteriota</taxon>
    </lineage>
</organism>
<feature type="non-terminal residue" evidence="2">
    <location>
        <position position="296"/>
    </location>
</feature>
<keyword evidence="1" id="KW-0812">Transmembrane</keyword>
<dbReference type="SUPFAM" id="SSF49384">
    <property type="entry name" value="Carbohydrate-binding domain"/>
    <property type="match status" value="1"/>
</dbReference>
<accession>A0A2M8KTQ1</accession>
<dbReference type="Proteomes" id="UP000229554">
    <property type="component" value="Unassembled WGS sequence"/>
</dbReference>
<feature type="transmembrane region" description="Helical" evidence="1">
    <location>
        <begin position="16"/>
        <end position="39"/>
    </location>
</feature>
<keyword evidence="1" id="KW-0472">Membrane</keyword>